<dbReference type="AlphaFoldDB" id="A0AAD7XGP7"/>
<comment type="caution">
    <text evidence="3">The sequence shown here is derived from an EMBL/GenBank/DDBJ whole genome shotgun (WGS) entry which is preliminary data.</text>
</comment>
<dbReference type="Pfam" id="PF00646">
    <property type="entry name" value="F-box"/>
    <property type="match status" value="1"/>
</dbReference>
<evidence type="ECO:0000259" key="2">
    <source>
        <dbReference type="PROSITE" id="PS50181"/>
    </source>
</evidence>
<accession>A0AAD7XGP7</accession>
<dbReference type="PROSITE" id="PS50181">
    <property type="entry name" value="FBOX"/>
    <property type="match status" value="1"/>
</dbReference>
<protein>
    <recommendedName>
        <fullName evidence="2">F-box domain-containing protein</fullName>
    </recommendedName>
</protein>
<gene>
    <name evidence="3" type="ORF">CTAYLR_006088</name>
</gene>
<dbReference type="Proteomes" id="UP001230188">
    <property type="component" value="Unassembled WGS sequence"/>
</dbReference>
<dbReference type="SUPFAM" id="SSF81383">
    <property type="entry name" value="F-box domain"/>
    <property type="match status" value="1"/>
</dbReference>
<dbReference type="InterPro" id="IPR001810">
    <property type="entry name" value="F-box_dom"/>
</dbReference>
<dbReference type="InterPro" id="IPR036047">
    <property type="entry name" value="F-box-like_dom_sf"/>
</dbReference>
<feature type="domain" description="F-box" evidence="2">
    <location>
        <begin position="1"/>
        <end position="43"/>
    </location>
</feature>
<reference evidence="3" key="1">
    <citation type="submission" date="2023-01" db="EMBL/GenBank/DDBJ databases">
        <title>Metagenome sequencing of chrysophaentin producing Chrysophaeum taylorii.</title>
        <authorList>
            <person name="Davison J."/>
            <person name="Bewley C."/>
        </authorList>
    </citation>
    <scope>NUCLEOTIDE SEQUENCE</scope>
    <source>
        <strain evidence="3">NIES-1699</strain>
    </source>
</reference>
<sequence length="472" mass="53081">MYLSEEMVLHILECVSLERLLWIRLCSRKFRDLVRQDPRWLPIVAPPTLTHATLSLEAHGTIMIRLYVRYLHWLWRWASLKMEEDDGALRAQTTALDGFFALGPWTRGGETRWLQPVVYAPQRRDERRRSPRRPPKLLDDAPSAFHQQRERDDYDEDMLRTFYSVPVGMSDVVASRKPLARRWVVQPLNVRSLDGTADPRLPDLSRTSENALHTVATPVLACYLEGVEIAPTQRFKIDTSSLVDRDLQGAVTSDGTPVHQVLVRAFQSYQPIETAGAFASLVVAPHLRPANTTKYSLAWVFSSPVVARRRKSDLVPWCISTHQIEAYLDHSEPLRARVLAAMILHCVLSNGIGLDQCCESDPCALNNCDSVGESASISLLLCPCCLRKLQLLGIIRDVRACLAAMRRVLSSPALRGVSARDLEILDKWGVRDKDKDNDSGEDPGSAAAPSPLVVFDEPPHRTETSTPTSRWV</sequence>
<proteinExistence type="predicted"/>
<feature type="region of interest" description="Disordered" evidence="1">
    <location>
        <begin position="124"/>
        <end position="150"/>
    </location>
</feature>
<name>A0AAD7XGP7_9STRA</name>
<evidence type="ECO:0000313" key="3">
    <source>
        <dbReference type="EMBL" id="KAJ8600777.1"/>
    </source>
</evidence>
<evidence type="ECO:0000313" key="4">
    <source>
        <dbReference type="Proteomes" id="UP001230188"/>
    </source>
</evidence>
<organism evidence="3 4">
    <name type="scientific">Chrysophaeum taylorii</name>
    <dbReference type="NCBI Taxonomy" id="2483200"/>
    <lineage>
        <taxon>Eukaryota</taxon>
        <taxon>Sar</taxon>
        <taxon>Stramenopiles</taxon>
        <taxon>Ochrophyta</taxon>
        <taxon>Pelagophyceae</taxon>
        <taxon>Pelagomonadales</taxon>
        <taxon>Pelagomonadaceae</taxon>
        <taxon>Chrysophaeum</taxon>
    </lineage>
</organism>
<keyword evidence="4" id="KW-1185">Reference proteome</keyword>
<evidence type="ECO:0000256" key="1">
    <source>
        <dbReference type="SAM" id="MobiDB-lite"/>
    </source>
</evidence>
<dbReference type="EMBL" id="JAQMWT010000479">
    <property type="protein sequence ID" value="KAJ8600777.1"/>
    <property type="molecule type" value="Genomic_DNA"/>
</dbReference>
<feature type="region of interest" description="Disordered" evidence="1">
    <location>
        <begin position="431"/>
        <end position="472"/>
    </location>
</feature>